<evidence type="ECO:0000256" key="6">
    <source>
        <dbReference type="ARBA" id="ARBA00022896"/>
    </source>
</evidence>
<dbReference type="InterPro" id="IPR005123">
    <property type="entry name" value="Oxoglu/Fe-dep_dioxygenase_dom"/>
</dbReference>
<evidence type="ECO:0000256" key="10">
    <source>
        <dbReference type="RuleBase" id="RU003682"/>
    </source>
</evidence>
<dbReference type="InterPro" id="IPR026992">
    <property type="entry name" value="DIOX_N"/>
</dbReference>
<name>A0A6A4R1Q1_LUPAL</name>
<evidence type="ECO:0000256" key="7">
    <source>
        <dbReference type="ARBA" id="ARBA00023004"/>
    </source>
</evidence>
<dbReference type="FunFam" id="2.60.120.330:FF:000015">
    <property type="entry name" value="Protein DMR6-LIKE OXYGENASE 1"/>
    <property type="match status" value="1"/>
</dbReference>
<keyword evidence="5 10" id="KW-0479">Metal-binding</keyword>
<dbReference type="PRINTS" id="PR00682">
    <property type="entry name" value="IPNSYNTHASE"/>
</dbReference>
<dbReference type="Proteomes" id="UP000447434">
    <property type="component" value="Chromosome 2"/>
</dbReference>
<evidence type="ECO:0000256" key="1">
    <source>
        <dbReference type="ARBA" id="ARBA00004123"/>
    </source>
</evidence>
<dbReference type="GO" id="GO:0046872">
    <property type="term" value="F:metal ion binding"/>
    <property type="evidence" value="ECO:0007669"/>
    <property type="project" value="UniProtKB-KW"/>
</dbReference>
<evidence type="ECO:0000256" key="5">
    <source>
        <dbReference type="ARBA" id="ARBA00022723"/>
    </source>
</evidence>
<keyword evidence="13" id="KW-1185">Reference proteome</keyword>
<feature type="compositionally biased region" description="Basic and acidic residues" evidence="11">
    <location>
        <begin position="11"/>
        <end position="20"/>
    </location>
</feature>
<dbReference type="OrthoDB" id="288590at2759"/>
<evidence type="ECO:0000256" key="11">
    <source>
        <dbReference type="SAM" id="MobiDB-lite"/>
    </source>
</evidence>
<dbReference type="EMBL" id="WOCE01000002">
    <property type="protein sequence ID" value="KAE9619643.1"/>
    <property type="molecule type" value="Genomic_DNA"/>
</dbReference>
<protein>
    <submittedName>
        <fullName evidence="12">Putative flavanone 3-dioxygenase</fullName>
    </submittedName>
</protein>
<evidence type="ECO:0000256" key="4">
    <source>
        <dbReference type="ARBA" id="ARBA00022490"/>
    </source>
</evidence>
<accession>A0A6A4R1Q1</accession>
<comment type="similarity">
    <text evidence="3 10">Belongs to the iron/ascorbate-dependent oxidoreductase family.</text>
</comment>
<keyword evidence="8" id="KW-0539">Nucleus</keyword>
<comment type="subcellular location">
    <subcellularLocation>
        <location evidence="2">Cytoplasm</location>
    </subcellularLocation>
    <subcellularLocation>
        <location evidence="1">Nucleus</location>
    </subcellularLocation>
</comment>
<dbReference type="InterPro" id="IPR050295">
    <property type="entry name" value="Plant_2OG-oxidoreductases"/>
</dbReference>
<feature type="compositionally biased region" description="Polar residues" evidence="11">
    <location>
        <begin position="1"/>
        <end position="10"/>
    </location>
</feature>
<evidence type="ECO:0000256" key="2">
    <source>
        <dbReference type="ARBA" id="ARBA00004496"/>
    </source>
</evidence>
<comment type="caution">
    <text evidence="12">The sequence shown here is derived from an EMBL/GenBank/DDBJ whole genome shotgun (WGS) entry which is preliminary data.</text>
</comment>
<comment type="function">
    <text evidence="9">Involved in the regulation of shoot development and salicylic acid (SA) homeostasis.</text>
</comment>
<organism evidence="12 13">
    <name type="scientific">Lupinus albus</name>
    <name type="common">White lupine</name>
    <name type="synonym">Lupinus termis</name>
    <dbReference type="NCBI Taxonomy" id="3870"/>
    <lineage>
        <taxon>Eukaryota</taxon>
        <taxon>Viridiplantae</taxon>
        <taxon>Streptophyta</taxon>
        <taxon>Embryophyta</taxon>
        <taxon>Tracheophyta</taxon>
        <taxon>Spermatophyta</taxon>
        <taxon>Magnoliopsida</taxon>
        <taxon>eudicotyledons</taxon>
        <taxon>Gunneridae</taxon>
        <taxon>Pentapetalae</taxon>
        <taxon>rosids</taxon>
        <taxon>fabids</taxon>
        <taxon>Fabales</taxon>
        <taxon>Fabaceae</taxon>
        <taxon>Papilionoideae</taxon>
        <taxon>50 kb inversion clade</taxon>
        <taxon>genistoids sensu lato</taxon>
        <taxon>core genistoids</taxon>
        <taxon>Genisteae</taxon>
        <taxon>Lupinus</taxon>
    </lineage>
</organism>
<dbReference type="Pfam" id="PF03171">
    <property type="entry name" value="2OG-FeII_Oxy"/>
    <property type="match status" value="1"/>
</dbReference>
<evidence type="ECO:0000313" key="13">
    <source>
        <dbReference type="Proteomes" id="UP000447434"/>
    </source>
</evidence>
<dbReference type="PANTHER" id="PTHR47991">
    <property type="entry name" value="OXOGLUTARATE/IRON-DEPENDENT DIOXYGENASE"/>
    <property type="match status" value="1"/>
</dbReference>
<keyword evidence="7 10" id="KW-0408">Iron</keyword>
<proteinExistence type="inferred from homology"/>
<sequence>MGPANAITQQRGEDDRTKSQYEKGVKQLIDNGLKKVPKKYIFPAYDRPVARNIEDPNDAKQNLQLPIIDFADLLGPCRTHVLQSLANACEEYGFFQLVNHGISNDVINNMLDVSGRFFNLPFEERAKYITSDVRAVVRYGTSFNQTKDTVFCWRDFLKLLSHPLPDYLPHWPSSPADFRHAAGTYAEETKYLFLTIMEAMIESLGIIEANQEKETKENDNNIVQDLKDGSQMMIANFYPQCPEPNLTLGMPPHSDYGFLTILLQDEVEGLQIQFQEKWVTVQPIPNALVINVGDHLEIYSNGKYKSVLHRVVVNSMKSRRSVASLHGLPFNHTVRPSPKLIDELNPKLYADTDFNSFLSYISTTELKRKDFLDSRRLTSI</sequence>
<evidence type="ECO:0000256" key="8">
    <source>
        <dbReference type="ARBA" id="ARBA00023242"/>
    </source>
</evidence>
<dbReference type="GO" id="GO:0005634">
    <property type="term" value="C:nucleus"/>
    <property type="evidence" value="ECO:0007669"/>
    <property type="project" value="UniProtKB-SubCell"/>
</dbReference>
<evidence type="ECO:0000256" key="9">
    <source>
        <dbReference type="ARBA" id="ARBA00059922"/>
    </source>
</evidence>
<dbReference type="Gene3D" id="2.60.120.330">
    <property type="entry name" value="B-lactam Antibiotic, Isopenicillin N Synthase, Chain"/>
    <property type="match status" value="1"/>
</dbReference>
<dbReference type="SUPFAM" id="SSF51197">
    <property type="entry name" value="Clavaminate synthase-like"/>
    <property type="match status" value="1"/>
</dbReference>
<evidence type="ECO:0000256" key="3">
    <source>
        <dbReference type="ARBA" id="ARBA00008056"/>
    </source>
</evidence>
<dbReference type="GO" id="GO:0005737">
    <property type="term" value="C:cytoplasm"/>
    <property type="evidence" value="ECO:0007669"/>
    <property type="project" value="UniProtKB-SubCell"/>
</dbReference>
<dbReference type="GO" id="GO:0031418">
    <property type="term" value="F:L-ascorbic acid binding"/>
    <property type="evidence" value="ECO:0007669"/>
    <property type="project" value="UniProtKB-KW"/>
</dbReference>
<keyword evidence="10" id="KW-0560">Oxidoreductase</keyword>
<reference evidence="13" key="1">
    <citation type="journal article" date="2020" name="Nat. Commun.">
        <title>Genome sequence of the cluster root forming white lupin.</title>
        <authorList>
            <person name="Hufnagel B."/>
            <person name="Marques A."/>
            <person name="Soriano A."/>
            <person name="Marques L."/>
            <person name="Divol F."/>
            <person name="Doumas P."/>
            <person name="Sallet E."/>
            <person name="Mancinotti D."/>
            <person name="Carrere S."/>
            <person name="Marande W."/>
            <person name="Arribat S."/>
            <person name="Keller J."/>
            <person name="Huneau C."/>
            <person name="Blein T."/>
            <person name="Aime D."/>
            <person name="Laguerre M."/>
            <person name="Taylor J."/>
            <person name="Schubert V."/>
            <person name="Nelson M."/>
            <person name="Geu-Flores F."/>
            <person name="Crespi M."/>
            <person name="Gallardo-Guerrero K."/>
            <person name="Delaux P.-M."/>
            <person name="Salse J."/>
            <person name="Berges H."/>
            <person name="Guyot R."/>
            <person name="Gouzy J."/>
            <person name="Peret B."/>
        </authorList>
    </citation>
    <scope>NUCLEOTIDE SEQUENCE [LARGE SCALE GENOMIC DNA]</scope>
    <source>
        <strain evidence="13">cv. Amiga</strain>
    </source>
</reference>
<dbReference type="InterPro" id="IPR027443">
    <property type="entry name" value="IPNS-like_sf"/>
</dbReference>
<keyword evidence="6" id="KW-0847">Vitamin C</keyword>
<dbReference type="InterPro" id="IPR044861">
    <property type="entry name" value="IPNS-like_FE2OG_OXY"/>
</dbReference>
<keyword evidence="12" id="KW-0223">Dioxygenase</keyword>
<dbReference type="GO" id="GO:0051213">
    <property type="term" value="F:dioxygenase activity"/>
    <property type="evidence" value="ECO:0007669"/>
    <property type="project" value="UniProtKB-KW"/>
</dbReference>
<evidence type="ECO:0000313" key="12">
    <source>
        <dbReference type="EMBL" id="KAE9619643.1"/>
    </source>
</evidence>
<dbReference type="AlphaFoldDB" id="A0A6A4R1Q1"/>
<dbReference type="Pfam" id="PF14226">
    <property type="entry name" value="DIOX_N"/>
    <property type="match status" value="1"/>
</dbReference>
<keyword evidence="4" id="KW-0963">Cytoplasm</keyword>
<dbReference type="PROSITE" id="PS51471">
    <property type="entry name" value="FE2OG_OXY"/>
    <property type="match status" value="1"/>
</dbReference>
<feature type="region of interest" description="Disordered" evidence="11">
    <location>
        <begin position="1"/>
        <end position="20"/>
    </location>
</feature>
<gene>
    <name evidence="12" type="ORF">Lalb_Chr02g0155421</name>
</gene>